<keyword evidence="3" id="KW-0378">Hydrolase</keyword>
<keyword evidence="4" id="KW-1185">Reference proteome</keyword>
<evidence type="ECO:0000256" key="2">
    <source>
        <dbReference type="SAM" id="SignalP"/>
    </source>
</evidence>
<keyword evidence="3" id="KW-0255">Endonuclease</keyword>
<gene>
    <name evidence="3" type="ORF">STAS_10743</name>
</gene>
<feature type="signal peptide" evidence="2">
    <location>
        <begin position="1"/>
        <end position="20"/>
    </location>
</feature>
<keyword evidence="2" id="KW-0732">Signal</keyword>
<evidence type="ECO:0000256" key="1">
    <source>
        <dbReference type="SAM" id="MobiDB-lite"/>
    </source>
</evidence>
<dbReference type="EMBL" id="BKCP01004905">
    <property type="protein sequence ID" value="GER34522.1"/>
    <property type="molecule type" value="Genomic_DNA"/>
</dbReference>
<organism evidence="3 4">
    <name type="scientific">Striga asiatica</name>
    <name type="common">Asiatic witchweed</name>
    <name type="synonym">Buchnera asiatica</name>
    <dbReference type="NCBI Taxonomy" id="4170"/>
    <lineage>
        <taxon>Eukaryota</taxon>
        <taxon>Viridiplantae</taxon>
        <taxon>Streptophyta</taxon>
        <taxon>Embryophyta</taxon>
        <taxon>Tracheophyta</taxon>
        <taxon>Spermatophyta</taxon>
        <taxon>Magnoliopsida</taxon>
        <taxon>eudicotyledons</taxon>
        <taxon>Gunneridae</taxon>
        <taxon>Pentapetalae</taxon>
        <taxon>asterids</taxon>
        <taxon>lamiids</taxon>
        <taxon>Lamiales</taxon>
        <taxon>Orobanchaceae</taxon>
        <taxon>Buchnereae</taxon>
        <taxon>Striga</taxon>
    </lineage>
</organism>
<evidence type="ECO:0000313" key="3">
    <source>
        <dbReference type="EMBL" id="GER34522.1"/>
    </source>
</evidence>
<feature type="chain" id="PRO_5022669927" evidence="2">
    <location>
        <begin position="21"/>
        <end position="244"/>
    </location>
</feature>
<dbReference type="AlphaFoldDB" id="A0A5A7PPX2"/>
<accession>A0A5A7PPX2</accession>
<name>A0A5A7PPX2_STRAF</name>
<reference evidence="4" key="1">
    <citation type="journal article" date="2019" name="Curr. Biol.">
        <title>Genome Sequence of Striga asiatica Provides Insight into the Evolution of Plant Parasitism.</title>
        <authorList>
            <person name="Yoshida S."/>
            <person name="Kim S."/>
            <person name="Wafula E.K."/>
            <person name="Tanskanen J."/>
            <person name="Kim Y.M."/>
            <person name="Honaas L."/>
            <person name="Yang Z."/>
            <person name="Spallek T."/>
            <person name="Conn C.E."/>
            <person name="Ichihashi Y."/>
            <person name="Cheong K."/>
            <person name="Cui S."/>
            <person name="Der J.P."/>
            <person name="Gundlach H."/>
            <person name="Jiao Y."/>
            <person name="Hori C."/>
            <person name="Ishida J.K."/>
            <person name="Kasahara H."/>
            <person name="Kiba T."/>
            <person name="Kim M.S."/>
            <person name="Koo N."/>
            <person name="Laohavisit A."/>
            <person name="Lee Y.H."/>
            <person name="Lumba S."/>
            <person name="McCourt P."/>
            <person name="Mortimer J.C."/>
            <person name="Mutuku J.M."/>
            <person name="Nomura T."/>
            <person name="Sasaki-Sekimoto Y."/>
            <person name="Seto Y."/>
            <person name="Wang Y."/>
            <person name="Wakatake T."/>
            <person name="Sakakibara H."/>
            <person name="Demura T."/>
            <person name="Yamaguchi S."/>
            <person name="Yoneyama K."/>
            <person name="Manabe R.I."/>
            <person name="Nelson D.C."/>
            <person name="Schulman A.H."/>
            <person name="Timko M.P."/>
            <person name="dePamphilis C.W."/>
            <person name="Choi D."/>
            <person name="Shirasu K."/>
        </authorList>
    </citation>
    <scope>NUCLEOTIDE SEQUENCE [LARGE SCALE GENOMIC DNA]</scope>
    <source>
        <strain evidence="4">cv. UVA1</strain>
    </source>
</reference>
<proteinExistence type="predicted"/>
<evidence type="ECO:0000313" key="4">
    <source>
        <dbReference type="Proteomes" id="UP000325081"/>
    </source>
</evidence>
<dbReference type="Proteomes" id="UP000325081">
    <property type="component" value="Unassembled WGS sequence"/>
</dbReference>
<dbReference type="GO" id="GO:0004519">
    <property type="term" value="F:endonuclease activity"/>
    <property type="evidence" value="ECO:0007669"/>
    <property type="project" value="UniProtKB-KW"/>
</dbReference>
<sequence>MCLVLAVLILWCCLSCYVFAITGGNRKEKGPVTTNLGADEKNRDTVKDQTCSVAEVAGDQTLVARIGEKRHTNSTSRRPSSMAKTTDNVHEGGTCKTNESTVSTRVVDDQTKKDGDIAVDTNIGVDVAGVGGVQDEVAVAEQVDGCETGGNANNIGVTQGVGVASDDGLAVNTRPKRQTNATSAIKSPFKERLVDENSKLDAKEKMAVNWVMKNHLAWEMSYVVFSYVAFWVLDIFLNDDGFVA</sequence>
<protein>
    <submittedName>
        <fullName evidence="3">Flap endonuclease 1</fullName>
    </submittedName>
</protein>
<feature type="region of interest" description="Disordered" evidence="1">
    <location>
        <begin position="68"/>
        <end position="102"/>
    </location>
</feature>
<feature type="compositionally biased region" description="Polar residues" evidence="1">
    <location>
        <begin position="73"/>
        <end position="86"/>
    </location>
</feature>
<comment type="caution">
    <text evidence="3">The sequence shown here is derived from an EMBL/GenBank/DDBJ whole genome shotgun (WGS) entry which is preliminary data.</text>
</comment>
<keyword evidence="3" id="KW-0540">Nuclease</keyword>